<gene>
    <name evidence="1" type="ORF">BDD14_6196</name>
</gene>
<dbReference type="Proteomes" id="UP000292958">
    <property type="component" value="Unassembled WGS sequence"/>
</dbReference>
<dbReference type="OrthoDB" id="9788687at2"/>
<comment type="caution">
    <text evidence="1">The sequence shown here is derived from an EMBL/GenBank/DDBJ whole genome shotgun (WGS) entry which is preliminary data.</text>
</comment>
<keyword evidence="2" id="KW-1185">Reference proteome</keyword>
<dbReference type="RefSeq" id="WP_130424836.1">
    <property type="nucleotide sequence ID" value="NZ_SHKW01000007.1"/>
</dbReference>
<dbReference type="AlphaFoldDB" id="A0A4Q7XZ11"/>
<evidence type="ECO:0008006" key="3">
    <source>
        <dbReference type="Google" id="ProtNLM"/>
    </source>
</evidence>
<evidence type="ECO:0000313" key="1">
    <source>
        <dbReference type="EMBL" id="RZU29610.1"/>
    </source>
</evidence>
<organism evidence="1 2">
    <name type="scientific">Edaphobacter modestus</name>
    <dbReference type="NCBI Taxonomy" id="388466"/>
    <lineage>
        <taxon>Bacteria</taxon>
        <taxon>Pseudomonadati</taxon>
        <taxon>Acidobacteriota</taxon>
        <taxon>Terriglobia</taxon>
        <taxon>Terriglobales</taxon>
        <taxon>Acidobacteriaceae</taxon>
        <taxon>Edaphobacter</taxon>
    </lineage>
</organism>
<reference evidence="1 2" key="1">
    <citation type="submission" date="2019-02" db="EMBL/GenBank/DDBJ databases">
        <title>Genomic Encyclopedia of Archaeal and Bacterial Type Strains, Phase II (KMG-II): from individual species to whole genera.</title>
        <authorList>
            <person name="Goeker M."/>
        </authorList>
    </citation>
    <scope>NUCLEOTIDE SEQUENCE [LARGE SCALE GENOMIC DNA]</scope>
    <source>
        <strain evidence="1 2">DSM 18101</strain>
    </source>
</reference>
<name>A0A4Q7XZ11_9BACT</name>
<proteinExistence type="predicted"/>
<accession>A0A4Q7XZ11</accession>
<evidence type="ECO:0000313" key="2">
    <source>
        <dbReference type="Proteomes" id="UP000292958"/>
    </source>
</evidence>
<protein>
    <recommendedName>
        <fullName evidence="3">Group II intron maturase</fullName>
    </recommendedName>
</protein>
<sequence>MVAKLKAIKAELQRRKHDRVAEVGGWLRKVVLGYYQYHAVPGNTTLPSIFKIRVCRLWQSVLVRRSQRAEMRWGRLTPVLNRWIPPPRVLHSYPDARFYATHPS</sequence>
<dbReference type="EMBL" id="SHKW01000007">
    <property type="protein sequence ID" value="RZU29610.1"/>
    <property type="molecule type" value="Genomic_DNA"/>
</dbReference>